<sequence>MSERIHPTSAICPVARFLDAIGDRWSLLIVRDAFDGSRRFGDFQRELGVARNILTDRLRRLVDAGVLELQPASDGSSYQEYVLTAAGEQLFPVVVAMRQWGEKNLFERGERCSRMVDTKTGKPVPYMAPLASDGSLLPAARTEIRRPG</sequence>
<dbReference type="PANTHER" id="PTHR33204:SF18">
    <property type="entry name" value="TRANSCRIPTIONAL REGULATORY PROTEIN"/>
    <property type="match status" value="1"/>
</dbReference>
<dbReference type="SUPFAM" id="SSF46785">
    <property type="entry name" value="Winged helix' DNA-binding domain"/>
    <property type="match status" value="1"/>
</dbReference>
<dbReference type="Proteomes" id="UP000490980">
    <property type="component" value="Unassembled WGS sequence"/>
</dbReference>
<dbReference type="PANTHER" id="PTHR33204">
    <property type="entry name" value="TRANSCRIPTIONAL REGULATOR, MARR FAMILY"/>
    <property type="match status" value="1"/>
</dbReference>
<organism evidence="5 6">
    <name type="scientific">Luteibacter anthropi</name>
    <dbReference type="NCBI Taxonomy" id="564369"/>
    <lineage>
        <taxon>Bacteria</taxon>
        <taxon>Pseudomonadati</taxon>
        <taxon>Pseudomonadota</taxon>
        <taxon>Gammaproteobacteria</taxon>
        <taxon>Lysobacterales</taxon>
        <taxon>Rhodanobacteraceae</taxon>
        <taxon>Luteibacter</taxon>
    </lineage>
</organism>
<proteinExistence type="predicted"/>
<evidence type="ECO:0000259" key="4">
    <source>
        <dbReference type="PROSITE" id="PS51118"/>
    </source>
</evidence>
<evidence type="ECO:0000256" key="3">
    <source>
        <dbReference type="ARBA" id="ARBA00023163"/>
    </source>
</evidence>
<dbReference type="PROSITE" id="PS51118">
    <property type="entry name" value="HTH_HXLR"/>
    <property type="match status" value="1"/>
</dbReference>
<keyword evidence="6" id="KW-1185">Reference proteome</keyword>
<keyword evidence="3" id="KW-0804">Transcription</keyword>
<dbReference type="EMBL" id="JAARLZ010000005">
    <property type="protein sequence ID" value="NII06810.1"/>
    <property type="molecule type" value="Genomic_DNA"/>
</dbReference>
<protein>
    <submittedName>
        <fullName evidence="5">Helix-turn-helix transcriptional regulator</fullName>
    </submittedName>
</protein>
<dbReference type="InterPro" id="IPR002577">
    <property type="entry name" value="HTH_HxlR"/>
</dbReference>
<keyword evidence="1" id="KW-0805">Transcription regulation</keyword>
<name>A0A7X5UAA7_9GAMM</name>
<dbReference type="Pfam" id="PF01638">
    <property type="entry name" value="HxlR"/>
    <property type="match status" value="1"/>
</dbReference>
<keyword evidence="2" id="KW-0238">DNA-binding</keyword>
<feature type="domain" description="HTH hxlR-type" evidence="4">
    <location>
        <begin position="12"/>
        <end position="109"/>
    </location>
</feature>
<comment type="caution">
    <text evidence="5">The sequence shown here is derived from an EMBL/GenBank/DDBJ whole genome shotgun (WGS) entry which is preliminary data.</text>
</comment>
<evidence type="ECO:0000256" key="1">
    <source>
        <dbReference type="ARBA" id="ARBA00023015"/>
    </source>
</evidence>
<dbReference type="InterPro" id="IPR036388">
    <property type="entry name" value="WH-like_DNA-bd_sf"/>
</dbReference>
<accession>A0A7X5UAA7</accession>
<reference evidence="5 6" key="1">
    <citation type="submission" date="2020-03" db="EMBL/GenBank/DDBJ databases">
        <authorList>
            <person name="Lai Q."/>
        </authorList>
    </citation>
    <scope>NUCLEOTIDE SEQUENCE [LARGE SCALE GENOMIC DNA]</scope>
    <source>
        <strain evidence="5 6">CCUG 25036</strain>
    </source>
</reference>
<evidence type="ECO:0000313" key="5">
    <source>
        <dbReference type="EMBL" id="NII06810.1"/>
    </source>
</evidence>
<dbReference type="Gene3D" id="1.10.10.10">
    <property type="entry name" value="Winged helix-like DNA-binding domain superfamily/Winged helix DNA-binding domain"/>
    <property type="match status" value="1"/>
</dbReference>
<evidence type="ECO:0000256" key="2">
    <source>
        <dbReference type="ARBA" id="ARBA00023125"/>
    </source>
</evidence>
<dbReference type="AlphaFoldDB" id="A0A7X5UAA7"/>
<dbReference type="GO" id="GO:0003677">
    <property type="term" value="F:DNA binding"/>
    <property type="evidence" value="ECO:0007669"/>
    <property type="project" value="UniProtKB-KW"/>
</dbReference>
<evidence type="ECO:0000313" key="6">
    <source>
        <dbReference type="Proteomes" id="UP000490980"/>
    </source>
</evidence>
<gene>
    <name evidence="5" type="ORF">HBF25_10470</name>
</gene>
<dbReference type="InterPro" id="IPR036390">
    <property type="entry name" value="WH_DNA-bd_sf"/>
</dbReference>